<organism evidence="1 2">
    <name type="scientific">Popillia japonica</name>
    <name type="common">Japanese beetle</name>
    <dbReference type="NCBI Taxonomy" id="7064"/>
    <lineage>
        <taxon>Eukaryota</taxon>
        <taxon>Metazoa</taxon>
        <taxon>Ecdysozoa</taxon>
        <taxon>Arthropoda</taxon>
        <taxon>Hexapoda</taxon>
        <taxon>Insecta</taxon>
        <taxon>Pterygota</taxon>
        <taxon>Neoptera</taxon>
        <taxon>Endopterygota</taxon>
        <taxon>Coleoptera</taxon>
        <taxon>Polyphaga</taxon>
        <taxon>Scarabaeiformia</taxon>
        <taxon>Scarabaeidae</taxon>
        <taxon>Rutelinae</taxon>
        <taxon>Popillia</taxon>
    </lineage>
</organism>
<reference evidence="1 2" key="1">
    <citation type="journal article" date="2024" name="BMC Genomics">
        <title>De novo assembly and annotation of Popillia japonica's genome with initial clues to its potential as an invasive pest.</title>
        <authorList>
            <person name="Cucini C."/>
            <person name="Boschi S."/>
            <person name="Funari R."/>
            <person name="Cardaioli E."/>
            <person name="Iannotti N."/>
            <person name="Marturano G."/>
            <person name="Paoli F."/>
            <person name="Bruttini M."/>
            <person name="Carapelli A."/>
            <person name="Frati F."/>
            <person name="Nardi F."/>
        </authorList>
    </citation>
    <scope>NUCLEOTIDE SEQUENCE [LARGE SCALE GENOMIC DNA]</scope>
    <source>
        <strain evidence="1">DMR45628</strain>
    </source>
</reference>
<keyword evidence="2" id="KW-1185">Reference proteome</keyword>
<dbReference type="Proteomes" id="UP001458880">
    <property type="component" value="Unassembled WGS sequence"/>
</dbReference>
<comment type="caution">
    <text evidence="1">The sequence shown here is derived from an EMBL/GenBank/DDBJ whole genome shotgun (WGS) entry which is preliminary data.</text>
</comment>
<proteinExistence type="predicted"/>
<name>A0AAW1JEB0_POPJA</name>
<accession>A0AAW1JEB0</accession>
<evidence type="ECO:0000313" key="1">
    <source>
        <dbReference type="EMBL" id="KAK9701453.1"/>
    </source>
</evidence>
<gene>
    <name evidence="1" type="ORF">QE152_g30599</name>
</gene>
<evidence type="ECO:0000313" key="2">
    <source>
        <dbReference type="Proteomes" id="UP001458880"/>
    </source>
</evidence>
<dbReference type="AlphaFoldDB" id="A0AAW1JEB0"/>
<dbReference type="EMBL" id="JASPKY010000413">
    <property type="protein sequence ID" value="KAK9701453.1"/>
    <property type="molecule type" value="Genomic_DNA"/>
</dbReference>
<protein>
    <submittedName>
        <fullName evidence="1">Uncharacterized protein</fullName>
    </submittedName>
</protein>
<sequence length="102" mass="11753">MESSNNCMKLPYNDRDQSGLISKIDTGNLFVLIRCNLPSIAFKRFFTLGKIEEVRKFSGEGLLLQLLSSEFQNVEGFVRYKISTNKSSESSFRLRYLFLNVL</sequence>